<proteinExistence type="predicted"/>
<organism evidence="1 2">
    <name type="scientific">Roseivirga misakiensis</name>
    <dbReference type="NCBI Taxonomy" id="1563681"/>
    <lineage>
        <taxon>Bacteria</taxon>
        <taxon>Pseudomonadati</taxon>
        <taxon>Bacteroidota</taxon>
        <taxon>Cytophagia</taxon>
        <taxon>Cytophagales</taxon>
        <taxon>Roseivirgaceae</taxon>
        <taxon>Roseivirga</taxon>
    </lineage>
</organism>
<dbReference type="Proteomes" id="UP000095552">
    <property type="component" value="Unassembled WGS sequence"/>
</dbReference>
<dbReference type="RefSeq" id="WP_069833622.1">
    <property type="nucleotide sequence ID" value="NZ_MDGQ01000003.1"/>
</dbReference>
<reference evidence="1 2" key="1">
    <citation type="submission" date="2016-08" db="EMBL/GenBank/DDBJ databases">
        <title>Draft genome of Fabibacter sp. strain SK-8.</title>
        <authorList>
            <person name="Wong S.-K."/>
            <person name="Hamasaki K."/>
            <person name="Yoshizawa S."/>
        </authorList>
    </citation>
    <scope>NUCLEOTIDE SEQUENCE [LARGE SCALE GENOMIC DNA]</scope>
    <source>
        <strain evidence="1 2">SK-8</strain>
    </source>
</reference>
<evidence type="ECO:0000313" key="2">
    <source>
        <dbReference type="Proteomes" id="UP000095552"/>
    </source>
</evidence>
<dbReference type="STRING" id="1563681.BFP71_01140"/>
<dbReference type="EMBL" id="MDGQ01000003">
    <property type="protein sequence ID" value="OEK06311.1"/>
    <property type="molecule type" value="Genomic_DNA"/>
</dbReference>
<accession>A0A1E5T4P9</accession>
<evidence type="ECO:0000313" key="1">
    <source>
        <dbReference type="EMBL" id="OEK06311.1"/>
    </source>
</evidence>
<evidence type="ECO:0008006" key="3">
    <source>
        <dbReference type="Google" id="ProtNLM"/>
    </source>
</evidence>
<comment type="caution">
    <text evidence="1">The sequence shown here is derived from an EMBL/GenBank/DDBJ whole genome shotgun (WGS) entry which is preliminary data.</text>
</comment>
<name>A0A1E5T4P9_9BACT</name>
<dbReference type="OrthoDB" id="127805at2"/>
<gene>
    <name evidence="1" type="ORF">BFP71_01140</name>
</gene>
<sequence>MDKNLHILNGDSTLNIFKDSGIEGDTFVWKEVLSNGPVDSDFNSEKFWVQRDAFMSNEFDISTGMYDKEVRRPFENLTESLNQYTEITLWFEYDLFCQINMIALIHWLGKTSFQGTASLVCVGDIDDSGKLYALGEISPETYKTVFENRLKLGSREFDYATDVYEVYTSDSPDDLYNYILMPFGEFPYLPNALESHFRRFPSLQTGLTEIEEQFIIFIQAGESDKMKLIGKMLRWQTHQGFGDLQYINILNRMAPIFKDFDKLELPTQIDSQLISRNYFLGGADISAWRWDKNEETLILAESAS</sequence>
<keyword evidence="2" id="KW-1185">Reference proteome</keyword>
<protein>
    <recommendedName>
        <fullName evidence="3">DUF1835 domain-containing protein</fullName>
    </recommendedName>
</protein>
<dbReference type="AlphaFoldDB" id="A0A1E5T4P9"/>